<comment type="caution">
    <text evidence="8">The sequence shown here is derived from an EMBL/GenBank/DDBJ whole genome shotgun (WGS) entry which is preliminary data.</text>
</comment>
<feature type="transmembrane region" description="Helical" evidence="7">
    <location>
        <begin position="78"/>
        <end position="98"/>
    </location>
</feature>
<evidence type="ECO:0000256" key="6">
    <source>
        <dbReference type="ARBA" id="ARBA00023136"/>
    </source>
</evidence>
<keyword evidence="6 7" id="KW-0472">Membrane</keyword>
<dbReference type="PANTHER" id="PTHR33452:SF1">
    <property type="entry name" value="INNER MEMBRANE PROTEIN YPHA-RELATED"/>
    <property type="match status" value="1"/>
</dbReference>
<evidence type="ECO:0000313" key="9">
    <source>
        <dbReference type="Proteomes" id="UP001314635"/>
    </source>
</evidence>
<dbReference type="InterPro" id="IPR051907">
    <property type="entry name" value="DoxX-like_oxidoreductase"/>
</dbReference>
<keyword evidence="3" id="KW-1003">Cell membrane</keyword>
<proteinExistence type="inferred from homology"/>
<protein>
    <submittedName>
        <fullName evidence="8">DoxX family protein</fullName>
    </submittedName>
</protein>
<evidence type="ECO:0000313" key="8">
    <source>
        <dbReference type="EMBL" id="MBR1139733.1"/>
    </source>
</evidence>
<evidence type="ECO:0000256" key="5">
    <source>
        <dbReference type="ARBA" id="ARBA00022989"/>
    </source>
</evidence>
<dbReference type="Proteomes" id="UP001314635">
    <property type="component" value="Unassembled WGS sequence"/>
</dbReference>
<feature type="transmembrane region" description="Helical" evidence="7">
    <location>
        <begin position="110"/>
        <end position="131"/>
    </location>
</feature>
<name>A0ABS5GES1_9BRAD</name>
<accession>A0ABS5GES1</accession>
<dbReference type="EMBL" id="JAFCLK010000032">
    <property type="protein sequence ID" value="MBR1139733.1"/>
    <property type="molecule type" value="Genomic_DNA"/>
</dbReference>
<keyword evidence="9" id="KW-1185">Reference proteome</keyword>
<organism evidence="8 9">
    <name type="scientific">Bradyrhizobium denitrificans</name>
    <dbReference type="NCBI Taxonomy" id="2734912"/>
    <lineage>
        <taxon>Bacteria</taxon>
        <taxon>Pseudomonadati</taxon>
        <taxon>Pseudomonadota</taxon>
        <taxon>Alphaproteobacteria</taxon>
        <taxon>Hyphomicrobiales</taxon>
        <taxon>Nitrobacteraceae</taxon>
        <taxon>Bradyrhizobium</taxon>
    </lineage>
</organism>
<dbReference type="PANTHER" id="PTHR33452">
    <property type="entry name" value="OXIDOREDUCTASE CATD-RELATED"/>
    <property type="match status" value="1"/>
</dbReference>
<comment type="similarity">
    <text evidence="2">Belongs to the DoxX family.</text>
</comment>
<dbReference type="InterPro" id="IPR032808">
    <property type="entry name" value="DoxX"/>
</dbReference>
<keyword evidence="5 7" id="KW-1133">Transmembrane helix</keyword>
<gene>
    <name evidence="8" type="ORF">JQ619_28650</name>
</gene>
<evidence type="ECO:0000256" key="4">
    <source>
        <dbReference type="ARBA" id="ARBA00022692"/>
    </source>
</evidence>
<keyword evidence="4 7" id="KW-0812">Transmembrane</keyword>
<feature type="transmembrane region" description="Helical" evidence="7">
    <location>
        <begin position="12"/>
        <end position="31"/>
    </location>
</feature>
<evidence type="ECO:0000256" key="2">
    <source>
        <dbReference type="ARBA" id="ARBA00006679"/>
    </source>
</evidence>
<evidence type="ECO:0000256" key="3">
    <source>
        <dbReference type="ARBA" id="ARBA00022475"/>
    </source>
</evidence>
<feature type="transmembrane region" description="Helical" evidence="7">
    <location>
        <begin position="51"/>
        <end position="71"/>
    </location>
</feature>
<dbReference type="RefSeq" id="WP_172235718.1">
    <property type="nucleotide sequence ID" value="NZ_JABFDP010000003.1"/>
</dbReference>
<dbReference type="Pfam" id="PF07681">
    <property type="entry name" value="DoxX"/>
    <property type="match status" value="1"/>
</dbReference>
<evidence type="ECO:0000256" key="1">
    <source>
        <dbReference type="ARBA" id="ARBA00004651"/>
    </source>
</evidence>
<sequence length="144" mass="15017">MIDSRTAPYAALLLRITLGGLFLAHASLKLFVFSPAGTAKFFGSIGLPPELAYAVITAEILAGIALILGVYTRWVALAAVPILLGAIFTVHGSAGFFFNNPKGGWEYPAFWAVTLVIQALLGDGAFALGGLRTSLAGGQLRSAH</sequence>
<reference evidence="9" key="1">
    <citation type="journal article" date="2021" name="ISME J.">
        <title>Evolutionary origin and ecological implication of a unique nif island in free-living Bradyrhizobium lineages.</title>
        <authorList>
            <person name="Tao J."/>
        </authorList>
    </citation>
    <scope>NUCLEOTIDE SEQUENCE [LARGE SCALE GENOMIC DNA]</scope>
    <source>
        <strain evidence="9">SZCCT0094</strain>
    </source>
</reference>
<evidence type="ECO:0000256" key="7">
    <source>
        <dbReference type="SAM" id="Phobius"/>
    </source>
</evidence>
<comment type="subcellular location">
    <subcellularLocation>
        <location evidence="1">Cell membrane</location>
        <topology evidence="1">Multi-pass membrane protein</topology>
    </subcellularLocation>
</comment>